<accession>A0A9D2E7X9</accession>
<reference evidence="2" key="1">
    <citation type="journal article" date="2021" name="PeerJ">
        <title>Extensive microbial diversity within the chicken gut microbiome revealed by metagenomics and culture.</title>
        <authorList>
            <person name="Gilroy R."/>
            <person name="Ravi A."/>
            <person name="Getino M."/>
            <person name="Pursley I."/>
            <person name="Horton D.L."/>
            <person name="Alikhan N.F."/>
            <person name="Baker D."/>
            <person name="Gharbi K."/>
            <person name="Hall N."/>
            <person name="Watson M."/>
            <person name="Adriaenssens E.M."/>
            <person name="Foster-Nyarko E."/>
            <person name="Jarju S."/>
            <person name="Secka A."/>
            <person name="Antonio M."/>
            <person name="Oren A."/>
            <person name="Chaudhuri R.R."/>
            <person name="La Ragione R."/>
            <person name="Hildebrand F."/>
            <person name="Pallen M.J."/>
        </authorList>
    </citation>
    <scope>NUCLEOTIDE SEQUENCE</scope>
    <source>
        <strain evidence="2">ChiHjej9B8-1298</strain>
    </source>
</reference>
<comment type="caution">
    <text evidence="2">The sequence shown here is derived from an EMBL/GenBank/DDBJ whole genome shotgun (WGS) entry which is preliminary data.</text>
</comment>
<gene>
    <name evidence="2" type="ORF">H9814_02775</name>
</gene>
<proteinExistence type="predicted"/>
<dbReference type="Proteomes" id="UP000824028">
    <property type="component" value="Unassembled WGS sequence"/>
</dbReference>
<feature type="chain" id="PRO_5038637147" evidence="1">
    <location>
        <begin position="23"/>
        <end position="409"/>
    </location>
</feature>
<reference evidence="2" key="2">
    <citation type="submission" date="2021-04" db="EMBL/GenBank/DDBJ databases">
        <authorList>
            <person name="Gilroy R."/>
        </authorList>
    </citation>
    <scope>NUCLEOTIDE SEQUENCE</scope>
    <source>
        <strain evidence="2">ChiHjej9B8-1298</strain>
    </source>
</reference>
<evidence type="ECO:0000313" key="2">
    <source>
        <dbReference type="EMBL" id="HIZ32461.1"/>
    </source>
</evidence>
<dbReference type="Pfam" id="PF08757">
    <property type="entry name" value="CotH"/>
    <property type="match status" value="1"/>
</dbReference>
<evidence type="ECO:0000256" key="1">
    <source>
        <dbReference type="SAM" id="SignalP"/>
    </source>
</evidence>
<keyword evidence="1" id="KW-0732">Signal</keyword>
<feature type="signal peptide" evidence="1">
    <location>
        <begin position="1"/>
        <end position="22"/>
    </location>
</feature>
<name>A0A9D2E7X9_9BACE</name>
<keyword evidence="2" id="KW-0418">Kinase</keyword>
<dbReference type="AlphaFoldDB" id="A0A9D2E7X9"/>
<protein>
    <submittedName>
        <fullName evidence="2">CotH kinase family protein</fullName>
    </submittedName>
</protein>
<keyword evidence="2" id="KW-0808">Transferase</keyword>
<dbReference type="InterPro" id="IPR014867">
    <property type="entry name" value="Spore_coat_CotH_CotH2/3/7"/>
</dbReference>
<dbReference type="GO" id="GO:0016301">
    <property type="term" value="F:kinase activity"/>
    <property type="evidence" value="ECO:0007669"/>
    <property type="project" value="UniProtKB-KW"/>
</dbReference>
<dbReference type="PANTHER" id="PTHR40050">
    <property type="entry name" value="INNER SPORE COAT PROTEIN H"/>
    <property type="match status" value="1"/>
</dbReference>
<sequence>MNFYKTGLMALILLLSLLPARAGDLPVVHITTEDGTPITSREEWRKNTLVCIVTPDGDTLYHSPNTSVKSRGHSTFSKPKKPYTLKLEEASPLLGMQPHKRWVLLANFMDHSLLRNSLALAIARQTSLDWTPDSRLVDVVVNGRSQGCYLLCEAIRIDKHRVDIDEESGFLLEMDSYPDDAYRFETKHRHLPVNVTSPKDPTDEQKRYIANYLNKIEELLYNGSANLDVLYRDYLDMDSLVDWWLIHELTQNAEPNGPRSCYMYKDKDGLLKAGPVWDFDLAFISVGLDKGGDLRPSRLNRTDVIRLNGDSLYNRKALWYDRLLQDPTFVHRIQARWKQLAPGFRALVDQLDAWQTLIEPSALADEALWKGQDPARFDIFTEWRSSVANLKKVYAYRIERLNQWFTSQE</sequence>
<organism evidence="2 3">
    <name type="scientific">Candidatus Bacteroides merdigallinarum</name>
    <dbReference type="NCBI Taxonomy" id="2838473"/>
    <lineage>
        <taxon>Bacteria</taxon>
        <taxon>Pseudomonadati</taxon>
        <taxon>Bacteroidota</taxon>
        <taxon>Bacteroidia</taxon>
        <taxon>Bacteroidales</taxon>
        <taxon>Bacteroidaceae</taxon>
        <taxon>Bacteroides</taxon>
    </lineage>
</organism>
<dbReference type="PANTHER" id="PTHR40050:SF1">
    <property type="entry name" value="INNER SPORE COAT PROTEIN H"/>
    <property type="match status" value="1"/>
</dbReference>
<evidence type="ECO:0000313" key="3">
    <source>
        <dbReference type="Proteomes" id="UP000824028"/>
    </source>
</evidence>
<dbReference type="EMBL" id="DXBX01000022">
    <property type="protein sequence ID" value="HIZ32461.1"/>
    <property type="molecule type" value="Genomic_DNA"/>
</dbReference>